<dbReference type="PROSITE" id="PS51186">
    <property type="entry name" value="GNAT"/>
    <property type="match status" value="1"/>
</dbReference>
<proteinExistence type="predicted"/>
<comment type="caution">
    <text evidence="4">The sequence shown here is derived from an EMBL/GenBank/DDBJ whole genome shotgun (WGS) entry which is preliminary data.</text>
</comment>
<dbReference type="PANTHER" id="PTHR43877">
    <property type="entry name" value="AMINOALKYLPHOSPHONATE N-ACETYLTRANSFERASE-RELATED-RELATED"/>
    <property type="match status" value="1"/>
</dbReference>
<feature type="domain" description="N-acetyltransferase" evidence="3">
    <location>
        <begin position="12"/>
        <end position="170"/>
    </location>
</feature>
<dbReference type="Pfam" id="PF00583">
    <property type="entry name" value="Acetyltransf_1"/>
    <property type="match status" value="1"/>
</dbReference>
<evidence type="ECO:0000256" key="1">
    <source>
        <dbReference type="ARBA" id="ARBA00022679"/>
    </source>
</evidence>
<gene>
    <name evidence="4" type="ORF">GCM10009744_19570</name>
</gene>
<accession>A0ABN2F7J4</accession>
<dbReference type="Proteomes" id="UP001501319">
    <property type="component" value="Unassembled WGS sequence"/>
</dbReference>
<reference evidence="4 5" key="1">
    <citation type="journal article" date="2019" name="Int. J. Syst. Evol. Microbiol.">
        <title>The Global Catalogue of Microorganisms (GCM) 10K type strain sequencing project: providing services to taxonomists for standard genome sequencing and annotation.</title>
        <authorList>
            <consortium name="The Broad Institute Genomics Platform"/>
            <consortium name="The Broad Institute Genome Sequencing Center for Infectious Disease"/>
            <person name="Wu L."/>
            <person name="Ma J."/>
        </authorList>
    </citation>
    <scope>NUCLEOTIDE SEQUENCE [LARGE SCALE GENOMIC DNA]</scope>
    <source>
        <strain evidence="4 5">JCM 14306</strain>
    </source>
</reference>
<dbReference type="Gene3D" id="3.40.630.30">
    <property type="match status" value="1"/>
</dbReference>
<dbReference type="CDD" id="cd04301">
    <property type="entry name" value="NAT_SF"/>
    <property type="match status" value="1"/>
</dbReference>
<keyword evidence="2" id="KW-0012">Acyltransferase</keyword>
<dbReference type="InterPro" id="IPR000182">
    <property type="entry name" value="GNAT_dom"/>
</dbReference>
<protein>
    <recommendedName>
        <fullName evidence="3">N-acetyltransferase domain-containing protein</fullName>
    </recommendedName>
</protein>
<dbReference type="SUPFAM" id="SSF55729">
    <property type="entry name" value="Acyl-CoA N-acyltransferases (Nat)"/>
    <property type="match status" value="1"/>
</dbReference>
<dbReference type="EMBL" id="BAAANE010000004">
    <property type="protein sequence ID" value="GAA1631426.1"/>
    <property type="molecule type" value="Genomic_DNA"/>
</dbReference>
<dbReference type="InterPro" id="IPR050832">
    <property type="entry name" value="Bact_Acetyltransf"/>
</dbReference>
<keyword evidence="1" id="KW-0808">Transferase</keyword>
<evidence type="ECO:0000256" key="2">
    <source>
        <dbReference type="ARBA" id="ARBA00023315"/>
    </source>
</evidence>
<keyword evidence="5" id="KW-1185">Reference proteome</keyword>
<dbReference type="InterPro" id="IPR016181">
    <property type="entry name" value="Acyl_CoA_acyltransferase"/>
</dbReference>
<evidence type="ECO:0000313" key="4">
    <source>
        <dbReference type="EMBL" id="GAA1631426.1"/>
    </source>
</evidence>
<evidence type="ECO:0000259" key="3">
    <source>
        <dbReference type="PROSITE" id="PS51186"/>
    </source>
</evidence>
<evidence type="ECO:0000313" key="5">
    <source>
        <dbReference type="Proteomes" id="UP001501319"/>
    </source>
</evidence>
<organism evidence="4 5">
    <name type="scientific">Kribbella alba</name>
    <dbReference type="NCBI Taxonomy" id="190197"/>
    <lineage>
        <taxon>Bacteria</taxon>
        <taxon>Bacillati</taxon>
        <taxon>Actinomycetota</taxon>
        <taxon>Actinomycetes</taxon>
        <taxon>Propionibacteriales</taxon>
        <taxon>Kribbellaceae</taxon>
        <taxon>Kribbella</taxon>
    </lineage>
</organism>
<sequence>MGEDGDVTDVGVTVRQAVEADDAALLDLDRNAWDSRSGFPSFRTVERDSFFNEHSRPEAVLVATDGDQVLGFARLVDKYSFVEGAGVLLVAGLAVAPTARRRGVGSALLDAITAEARRRHGRKISLNVFSANLRAQRLYERHGYVVEARRIAEFIIDGEPMDDLVLAKFL</sequence>
<name>A0ABN2F7J4_9ACTN</name>